<organism evidence="2 3">
    <name type="scientific">Kibdelosporangium banguiense</name>
    <dbReference type="NCBI Taxonomy" id="1365924"/>
    <lineage>
        <taxon>Bacteria</taxon>
        <taxon>Bacillati</taxon>
        <taxon>Actinomycetota</taxon>
        <taxon>Actinomycetes</taxon>
        <taxon>Pseudonocardiales</taxon>
        <taxon>Pseudonocardiaceae</taxon>
        <taxon>Kibdelosporangium</taxon>
    </lineage>
</organism>
<dbReference type="EMBL" id="JAGINW010000001">
    <property type="protein sequence ID" value="MBP2327763.1"/>
    <property type="molecule type" value="Genomic_DNA"/>
</dbReference>
<feature type="transmembrane region" description="Helical" evidence="1">
    <location>
        <begin position="163"/>
        <end position="182"/>
    </location>
</feature>
<reference evidence="2 3" key="1">
    <citation type="submission" date="2021-03" db="EMBL/GenBank/DDBJ databases">
        <title>Sequencing the genomes of 1000 actinobacteria strains.</title>
        <authorList>
            <person name="Klenk H.-P."/>
        </authorList>
    </citation>
    <scope>NUCLEOTIDE SEQUENCE [LARGE SCALE GENOMIC DNA]</scope>
    <source>
        <strain evidence="2 3">DSM 46670</strain>
    </source>
</reference>
<protein>
    <submittedName>
        <fullName evidence="2">Uncharacterized protein</fullName>
    </submittedName>
</protein>
<keyword evidence="1" id="KW-1133">Transmembrane helix</keyword>
<feature type="transmembrane region" description="Helical" evidence="1">
    <location>
        <begin position="12"/>
        <end position="30"/>
    </location>
</feature>
<keyword evidence="1" id="KW-0812">Transmembrane</keyword>
<dbReference type="RefSeq" id="WP_209644795.1">
    <property type="nucleotide sequence ID" value="NZ_JAGINW010000001.1"/>
</dbReference>
<accession>A0ABS4TTR1</accession>
<feature type="transmembrane region" description="Helical" evidence="1">
    <location>
        <begin position="81"/>
        <end position="104"/>
    </location>
</feature>
<evidence type="ECO:0000256" key="1">
    <source>
        <dbReference type="SAM" id="Phobius"/>
    </source>
</evidence>
<comment type="caution">
    <text evidence="2">The sequence shown here is derived from an EMBL/GenBank/DDBJ whole genome shotgun (WGS) entry which is preliminary data.</text>
</comment>
<name>A0ABS4TTR1_9PSEU</name>
<keyword evidence="3" id="KW-1185">Reference proteome</keyword>
<keyword evidence="1" id="KW-0472">Membrane</keyword>
<feature type="transmembrane region" description="Helical" evidence="1">
    <location>
        <begin position="42"/>
        <end position="61"/>
    </location>
</feature>
<dbReference type="Proteomes" id="UP001519332">
    <property type="component" value="Unassembled WGS sequence"/>
</dbReference>
<sequence length="186" mass="19079">MRFLNLYLRSRQVPTALAAAFGAAAAFWLVGVGSPEHARWTLAVLAIGFGVAVFGAGLGGADPDLERTAAFSWPPRRLGHILAVMGLVAVAVAATGMAPIEVVLRDAFGLAGLTALGAAILGKQLSWCFPLVWAGGSAVFPSMSEPALMQALTWPTQPPNSTIAVVTALIAGAGGLLAYVITGSRR</sequence>
<evidence type="ECO:0000313" key="2">
    <source>
        <dbReference type="EMBL" id="MBP2327763.1"/>
    </source>
</evidence>
<evidence type="ECO:0000313" key="3">
    <source>
        <dbReference type="Proteomes" id="UP001519332"/>
    </source>
</evidence>
<gene>
    <name evidence="2" type="ORF">JOF56_008148</name>
</gene>
<proteinExistence type="predicted"/>